<protein>
    <submittedName>
        <fullName evidence="2">Oidioi.mRNA.OKI2018_I69.PAR.g11267.t1.cds</fullName>
    </submittedName>
</protein>
<reference evidence="2 3" key="1">
    <citation type="submission" date="2021-04" db="EMBL/GenBank/DDBJ databases">
        <authorList>
            <person name="Bliznina A."/>
        </authorList>
    </citation>
    <scope>NUCLEOTIDE SEQUENCE [LARGE SCALE GENOMIC DNA]</scope>
</reference>
<name>A0ABN7RUV1_OIKDI</name>
<evidence type="ECO:0000313" key="2">
    <source>
        <dbReference type="EMBL" id="CAG5086579.1"/>
    </source>
</evidence>
<organism evidence="2 3">
    <name type="scientific">Oikopleura dioica</name>
    <name type="common">Tunicate</name>
    <dbReference type="NCBI Taxonomy" id="34765"/>
    <lineage>
        <taxon>Eukaryota</taxon>
        <taxon>Metazoa</taxon>
        <taxon>Chordata</taxon>
        <taxon>Tunicata</taxon>
        <taxon>Appendicularia</taxon>
        <taxon>Copelata</taxon>
        <taxon>Oikopleuridae</taxon>
        <taxon>Oikopleura</taxon>
    </lineage>
</organism>
<proteinExistence type="predicted"/>
<dbReference type="Proteomes" id="UP001158576">
    <property type="component" value="Chromosome PAR"/>
</dbReference>
<sequence length="211" mass="23732">MGYTEVHTLDQRIRDAQLMLKKLKEYRNAARRYTTPAVSNKCSKSNKKAISEANQQIQMLERLIRSAEKTPVRFGMANYTDLRAHNAKKKRNAKNAPDPSAAFFNFKGAKTPEEGATLGNRLFAAAANVGDALSDMVARAAGPLAEEPLDTLERRRPKLKITESRLKLFFTTLPERILASYTFDILVALVAFVVLLKFGACKIVQFKFQDY</sequence>
<keyword evidence="1" id="KW-1133">Transmembrane helix</keyword>
<keyword evidence="1" id="KW-0472">Membrane</keyword>
<evidence type="ECO:0000313" key="3">
    <source>
        <dbReference type="Proteomes" id="UP001158576"/>
    </source>
</evidence>
<evidence type="ECO:0000256" key="1">
    <source>
        <dbReference type="SAM" id="Phobius"/>
    </source>
</evidence>
<feature type="transmembrane region" description="Helical" evidence="1">
    <location>
        <begin position="178"/>
        <end position="198"/>
    </location>
</feature>
<keyword evidence="1" id="KW-0812">Transmembrane</keyword>
<keyword evidence="3" id="KW-1185">Reference proteome</keyword>
<dbReference type="EMBL" id="OU015568">
    <property type="protein sequence ID" value="CAG5086579.1"/>
    <property type="molecule type" value="Genomic_DNA"/>
</dbReference>
<gene>
    <name evidence="2" type="ORF">OKIOD_LOCUS2825</name>
</gene>
<accession>A0ABN7RUV1</accession>